<dbReference type="AlphaFoldDB" id="A0A9P6A7P2"/>
<dbReference type="EMBL" id="MU154524">
    <property type="protein sequence ID" value="KAF9501094.1"/>
    <property type="molecule type" value="Genomic_DNA"/>
</dbReference>
<gene>
    <name evidence="1" type="ORF">BDN71DRAFT_1555900</name>
</gene>
<keyword evidence="2" id="KW-1185">Reference proteome</keyword>
<comment type="caution">
    <text evidence="1">The sequence shown here is derived from an EMBL/GenBank/DDBJ whole genome shotgun (WGS) entry which is preliminary data.</text>
</comment>
<evidence type="ECO:0000313" key="2">
    <source>
        <dbReference type="Proteomes" id="UP000807025"/>
    </source>
</evidence>
<reference evidence="1" key="1">
    <citation type="submission" date="2020-11" db="EMBL/GenBank/DDBJ databases">
        <authorList>
            <consortium name="DOE Joint Genome Institute"/>
            <person name="Ahrendt S."/>
            <person name="Riley R."/>
            <person name="Andreopoulos W."/>
            <person name="Labutti K."/>
            <person name="Pangilinan J."/>
            <person name="Ruiz-Duenas F.J."/>
            <person name="Barrasa J.M."/>
            <person name="Sanchez-Garcia M."/>
            <person name="Camarero S."/>
            <person name="Miyauchi S."/>
            <person name="Serrano A."/>
            <person name="Linde D."/>
            <person name="Babiker R."/>
            <person name="Drula E."/>
            <person name="Ayuso-Fernandez I."/>
            <person name="Pacheco R."/>
            <person name="Padilla G."/>
            <person name="Ferreira P."/>
            <person name="Barriuso J."/>
            <person name="Kellner H."/>
            <person name="Castanera R."/>
            <person name="Alfaro M."/>
            <person name="Ramirez L."/>
            <person name="Pisabarro A.G."/>
            <person name="Kuo A."/>
            <person name="Tritt A."/>
            <person name="Lipzen A."/>
            <person name="He G."/>
            <person name="Yan M."/>
            <person name="Ng V."/>
            <person name="Cullen D."/>
            <person name="Martin F."/>
            <person name="Rosso M.-N."/>
            <person name="Henrissat B."/>
            <person name="Hibbett D."/>
            <person name="Martinez A.T."/>
            <person name="Grigoriev I.V."/>
        </authorList>
    </citation>
    <scope>NUCLEOTIDE SEQUENCE</scope>
    <source>
        <strain evidence="1">ATCC 90797</strain>
    </source>
</reference>
<evidence type="ECO:0000313" key="1">
    <source>
        <dbReference type="EMBL" id="KAF9501094.1"/>
    </source>
</evidence>
<dbReference type="OrthoDB" id="3239511at2759"/>
<protein>
    <submittedName>
        <fullName evidence="1">Uncharacterized protein</fullName>
    </submittedName>
</protein>
<dbReference type="Proteomes" id="UP000807025">
    <property type="component" value="Unassembled WGS sequence"/>
</dbReference>
<name>A0A9P6A7P2_PLEER</name>
<sequence>MSCQLPPLQLLLPLTIHIPNFEPLNHFPGSHISDIILPPLSAGGMSTTLTPSTDNQLVSPSLSVASGIAESQSQSLYELDDIKTEYHPLSKRDTIIHHFHEDGLEDDHPQVPTASFRTLRDFNTAAFTLDATLNNTQIDQLINLIGNVSDEHGGGKLTIHDHKEMDELWEDAVYMFPKFIKETVSAKYGKYHNSHRNFSMVTDYVSRPHFQKELSTFGTVKGYPVIAHIANLHIHAHNGDGPGCGCMIGWLPVIEEKSAESGKPKWIALKGEVYHKAIALICQSIKPWSCNAFWSIQNSNAYLAVSFDVLHTFDGGLFGHHIFQQILKHVQSRDAKSTLDNQAAAMLQWQNFHHFATLTTITFNDESKFEDISKILLFVAHNILTKDADPLGYLLLKCLHAYIDLRLYARMEVHTSETITAGEQLVIELGELLQYSDEAEGTELEKSFNFPKAHLFEHLFADIKLKGATRNYNTKPNEKIHGELKNVYQWRTNFQDVAPQDFLNNNLQARGQQYIHLDQYTTITEFQLLHVHYESMVNWCQVTDLLRCNPDFYNHPRYDHVIIQSDMATQLGNVIIAKLAFIFRTKFNGKTYDLALVCPLDKCVWQTKKDKDLWFTRLKPQTQKEGCFIFLQSIIRGALVVEDFDVDDEYLLIDTIDADMFLHVLGWLD</sequence>
<organism evidence="1 2">
    <name type="scientific">Pleurotus eryngii</name>
    <name type="common">Boletus of the steppes</name>
    <dbReference type="NCBI Taxonomy" id="5323"/>
    <lineage>
        <taxon>Eukaryota</taxon>
        <taxon>Fungi</taxon>
        <taxon>Dikarya</taxon>
        <taxon>Basidiomycota</taxon>
        <taxon>Agaricomycotina</taxon>
        <taxon>Agaricomycetes</taxon>
        <taxon>Agaricomycetidae</taxon>
        <taxon>Agaricales</taxon>
        <taxon>Pleurotineae</taxon>
        <taxon>Pleurotaceae</taxon>
        <taxon>Pleurotus</taxon>
    </lineage>
</organism>
<proteinExistence type="predicted"/>
<accession>A0A9P6A7P2</accession>